<gene>
    <name evidence="2" type="primary">AUGUSTUS-3.0.2_07764</name>
    <name evidence="2" type="ORF">TcasGA2_TC007764</name>
</gene>
<evidence type="ECO:0008006" key="4">
    <source>
        <dbReference type="Google" id="ProtNLM"/>
    </source>
</evidence>
<evidence type="ECO:0000313" key="2">
    <source>
        <dbReference type="EMBL" id="EFA02118.1"/>
    </source>
</evidence>
<sequence length="129" mass="14396">MKFLIVLTVIYTTAHGGIITHDHERAHSYQNIHMEHFHAVPTYIKKEHSHLLQHPISIGTSSSKVEVHHGDKHDHGYAFANAENNIHGHAAFQDFGLTDGHDAVGTYQVHDLEHFSGLGDSGHVPESDR</sequence>
<protein>
    <recommendedName>
        <fullName evidence="4">Pupal cuticle protein Edg-84A-like Protein</fullName>
    </recommendedName>
</protein>
<proteinExistence type="predicted"/>
<dbReference type="HOGENOM" id="CLU_1751216_0_0_1"/>
<keyword evidence="3" id="KW-1185">Reference proteome</keyword>
<feature type="chain" id="PRO_5003028752" description="Pupal cuticle protein Edg-84A-like Protein" evidence="1">
    <location>
        <begin position="17"/>
        <end position="129"/>
    </location>
</feature>
<dbReference type="InParanoid" id="D2A1R8"/>
<dbReference type="AlphaFoldDB" id="D2A1R8"/>
<organism evidence="2 3">
    <name type="scientific">Tribolium castaneum</name>
    <name type="common">Red flour beetle</name>
    <dbReference type="NCBI Taxonomy" id="7070"/>
    <lineage>
        <taxon>Eukaryota</taxon>
        <taxon>Metazoa</taxon>
        <taxon>Ecdysozoa</taxon>
        <taxon>Arthropoda</taxon>
        <taxon>Hexapoda</taxon>
        <taxon>Insecta</taxon>
        <taxon>Pterygota</taxon>
        <taxon>Neoptera</taxon>
        <taxon>Endopterygota</taxon>
        <taxon>Coleoptera</taxon>
        <taxon>Polyphaga</taxon>
        <taxon>Cucujiformia</taxon>
        <taxon>Tenebrionidae</taxon>
        <taxon>Tenebrionidae incertae sedis</taxon>
        <taxon>Tribolium</taxon>
    </lineage>
</organism>
<keyword evidence="1" id="KW-0732">Signal</keyword>
<evidence type="ECO:0000256" key="1">
    <source>
        <dbReference type="SAM" id="SignalP"/>
    </source>
</evidence>
<dbReference type="PhylomeDB" id="D2A1R8"/>
<dbReference type="EMBL" id="KQ971338">
    <property type="protein sequence ID" value="EFA02118.1"/>
    <property type="molecule type" value="Genomic_DNA"/>
</dbReference>
<name>D2A1R8_TRICA</name>
<reference evidence="2 3" key="1">
    <citation type="journal article" date="2008" name="Nature">
        <title>The genome of the model beetle and pest Tribolium castaneum.</title>
        <authorList>
            <consortium name="Tribolium Genome Sequencing Consortium"/>
            <person name="Richards S."/>
            <person name="Gibbs R.A."/>
            <person name="Weinstock G.M."/>
            <person name="Brown S.J."/>
            <person name="Denell R."/>
            <person name="Beeman R.W."/>
            <person name="Gibbs R."/>
            <person name="Beeman R.W."/>
            <person name="Brown S.J."/>
            <person name="Bucher G."/>
            <person name="Friedrich M."/>
            <person name="Grimmelikhuijzen C.J."/>
            <person name="Klingler M."/>
            <person name="Lorenzen M."/>
            <person name="Richards S."/>
            <person name="Roth S."/>
            <person name="Schroder R."/>
            <person name="Tautz D."/>
            <person name="Zdobnov E.M."/>
            <person name="Muzny D."/>
            <person name="Gibbs R.A."/>
            <person name="Weinstock G.M."/>
            <person name="Attaway T."/>
            <person name="Bell S."/>
            <person name="Buhay C.J."/>
            <person name="Chandrabose M.N."/>
            <person name="Chavez D."/>
            <person name="Clerk-Blankenburg K.P."/>
            <person name="Cree A."/>
            <person name="Dao M."/>
            <person name="Davis C."/>
            <person name="Chacko J."/>
            <person name="Dinh H."/>
            <person name="Dugan-Rocha S."/>
            <person name="Fowler G."/>
            <person name="Garner T.T."/>
            <person name="Garnes J."/>
            <person name="Gnirke A."/>
            <person name="Hawes A."/>
            <person name="Hernandez J."/>
            <person name="Hines S."/>
            <person name="Holder M."/>
            <person name="Hume J."/>
            <person name="Jhangiani S.N."/>
            <person name="Joshi V."/>
            <person name="Khan Z.M."/>
            <person name="Jackson L."/>
            <person name="Kovar C."/>
            <person name="Kowis A."/>
            <person name="Lee S."/>
            <person name="Lewis L.R."/>
            <person name="Margolis J."/>
            <person name="Morgan M."/>
            <person name="Nazareth L.V."/>
            <person name="Nguyen N."/>
            <person name="Okwuonu G."/>
            <person name="Parker D."/>
            <person name="Richards S."/>
            <person name="Ruiz S.J."/>
            <person name="Santibanez J."/>
            <person name="Savard J."/>
            <person name="Scherer S.E."/>
            <person name="Schneider B."/>
            <person name="Sodergren E."/>
            <person name="Tautz D."/>
            <person name="Vattahil S."/>
            <person name="Villasana D."/>
            <person name="White C.S."/>
            <person name="Wright R."/>
            <person name="Park Y."/>
            <person name="Beeman R.W."/>
            <person name="Lord J."/>
            <person name="Oppert B."/>
            <person name="Lorenzen M."/>
            <person name="Brown S."/>
            <person name="Wang L."/>
            <person name="Savard J."/>
            <person name="Tautz D."/>
            <person name="Richards S."/>
            <person name="Weinstock G."/>
            <person name="Gibbs R.A."/>
            <person name="Liu Y."/>
            <person name="Worley K."/>
            <person name="Weinstock G."/>
            <person name="Elsik C.G."/>
            <person name="Reese J.T."/>
            <person name="Elhaik E."/>
            <person name="Landan G."/>
            <person name="Graur D."/>
            <person name="Arensburger P."/>
            <person name="Atkinson P."/>
            <person name="Beeman R.W."/>
            <person name="Beidler J."/>
            <person name="Brown S.J."/>
            <person name="Demuth J.P."/>
            <person name="Drury D.W."/>
            <person name="Du Y.Z."/>
            <person name="Fujiwara H."/>
            <person name="Lorenzen M."/>
            <person name="Maselli V."/>
            <person name="Osanai M."/>
            <person name="Park Y."/>
            <person name="Robertson H.M."/>
            <person name="Tu Z."/>
            <person name="Wang J.J."/>
            <person name="Wang S."/>
            <person name="Richards S."/>
            <person name="Song H."/>
            <person name="Zhang L."/>
            <person name="Sodergren E."/>
            <person name="Werner D."/>
            <person name="Stanke M."/>
            <person name="Morgenstern B."/>
            <person name="Solovyev V."/>
            <person name="Kosarev P."/>
            <person name="Brown G."/>
            <person name="Chen H.C."/>
            <person name="Ermolaeva O."/>
            <person name="Hlavina W."/>
            <person name="Kapustin Y."/>
            <person name="Kiryutin B."/>
            <person name="Kitts P."/>
            <person name="Maglott D."/>
            <person name="Pruitt K."/>
            <person name="Sapojnikov V."/>
            <person name="Souvorov A."/>
            <person name="Mackey A.J."/>
            <person name="Waterhouse R.M."/>
            <person name="Wyder S."/>
            <person name="Zdobnov E.M."/>
            <person name="Zdobnov E.M."/>
            <person name="Wyder S."/>
            <person name="Kriventseva E.V."/>
            <person name="Kadowaki T."/>
            <person name="Bork P."/>
            <person name="Aranda M."/>
            <person name="Bao R."/>
            <person name="Beermann A."/>
            <person name="Berns N."/>
            <person name="Bolognesi R."/>
            <person name="Bonneton F."/>
            <person name="Bopp D."/>
            <person name="Brown S.J."/>
            <person name="Bucher G."/>
            <person name="Butts T."/>
            <person name="Chaumot A."/>
            <person name="Denell R.E."/>
            <person name="Ferrier D.E."/>
            <person name="Friedrich M."/>
            <person name="Gordon C.M."/>
            <person name="Jindra M."/>
            <person name="Klingler M."/>
            <person name="Lan Q."/>
            <person name="Lattorff H.M."/>
            <person name="Laudet V."/>
            <person name="von Levetsow C."/>
            <person name="Liu Z."/>
            <person name="Lutz R."/>
            <person name="Lynch J.A."/>
            <person name="da Fonseca R.N."/>
            <person name="Posnien N."/>
            <person name="Reuter R."/>
            <person name="Roth S."/>
            <person name="Savard J."/>
            <person name="Schinko J.B."/>
            <person name="Schmitt C."/>
            <person name="Schoppmeier M."/>
            <person name="Schroder R."/>
            <person name="Shippy T.D."/>
            <person name="Simonnet F."/>
            <person name="Marques-Souza H."/>
            <person name="Tautz D."/>
            <person name="Tomoyasu Y."/>
            <person name="Trauner J."/>
            <person name="Van der Zee M."/>
            <person name="Vervoort M."/>
            <person name="Wittkopp N."/>
            <person name="Wimmer E.A."/>
            <person name="Yang X."/>
            <person name="Jones A.K."/>
            <person name="Sattelle D.B."/>
            <person name="Ebert P.R."/>
            <person name="Nelson D."/>
            <person name="Scott J.G."/>
            <person name="Beeman R.W."/>
            <person name="Muthukrishnan S."/>
            <person name="Kramer K.J."/>
            <person name="Arakane Y."/>
            <person name="Beeman R.W."/>
            <person name="Zhu Q."/>
            <person name="Hogenkamp D."/>
            <person name="Dixit R."/>
            <person name="Oppert B."/>
            <person name="Jiang H."/>
            <person name="Zou Z."/>
            <person name="Marshall J."/>
            <person name="Elpidina E."/>
            <person name="Vinokurov K."/>
            <person name="Oppert C."/>
            <person name="Zou Z."/>
            <person name="Evans J."/>
            <person name="Lu Z."/>
            <person name="Zhao P."/>
            <person name="Sumathipala N."/>
            <person name="Altincicek B."/>
            <person name="Vilcinskas A."/>
            <person name="Williams M."/>
            <person name="Hultmark D."/>
            <person name="Hetru C."/>
            <person name="Jiang H."/>
            <person name="Grimmelikhuijzen C.J."/>
            <person name="Hauser F."/>
            <person name="Cazzamali G."/>
            <person name="Williamson M."/>
            <person name="Park Y."/>
            <person name="Li B."/>
            <person name="Tanaka Y."/>
            <person name="Predel R."/>
            <person name="Neupert S."/>
            <person name="Schachtner J."/>
            <person name="Verleyen P."/>
            <person name="Raible F."/>
            <person name="Bork P."/>
            <person name="Friedrich M."/>
            <person name="Walden K.K."/>
            <person name="Robertson H.M."/>
            <person name="Angeli S."/>
            <person name="Foret S."/>
            <person name="Bucher G."/>
            <person name="Schuetz S."/>
            <person name="Maleszka R."/>
            <person name="Wimmer E.A."/>
            <person name="Beeman R.W."/>
            <person name="Lorenzen M."/>
            <person name="Tomoyasu Y."/>
            <person name="Miller S.C."/>
            <person name="Grossmann D."/>
            <person name="Bucher G."/>
        </authorList>
    </citation>
    <scope>NUCLEOTIDE SEQUENCE [LARGE SCALE GENOMIC DNA]</scope>
    <source>
        <strain evidence="2 3">Georgia GA2</strain>
    </source>
</reference>
<evidence type="ECO:0000313" key="3">
    <source>
        <dbReference type="Proteomes" id="UP000007266"/>
    </source>
</evidence>
<accession>D2A1R8</accession>
<reference evidence="2 3" key="2">
    <citation type="journal article" date="2010" name="Nucleic Acids Res.">
        <title>BeetleBase in 2010: revisions to provide comprehensive genomic information for Tribolium castaneum.</title>
        <authorList>
            <person name="Kim H.S."/>
            <person name="Murphy T."/>
            <person name="Xia J."/>
            <person name="Caragea D."/>
            <person name="Park Y."/>
            <person name="Beeman R.W."/>
            <person name="Lorenzen M.D."/>
            <person name="Butcher S."/>
            <person name="Manak J.R."/>
            <person name="Brown S.J."/>
        </authorList>
    </citation>
    <scope>GENOME REANNOTATION</scope>
    <source>
        <strain evidence="2 3">Georgia GA2</strain>
    </source>
</reference>
<feature type="signal peptide" evidence="1">
    <location>
        <begin position="1"/>
        <end position="16"/>
    </location>
</feature>
<dbReference type="Proteomes" id="UP000007266">
    <property type="component" value="Linkage group 4"/>
</dbReference>
<dbReference type="OrthoDB" id="8123082at2759"/>
<dbReference type="KEGG" id="tca:103312521"/>